<organism evidence="2 3">
    <name type="scientific">Aspergillus glaucus CBS 516.65</name>
    <dbReference type="NCBI Taxonomy" id="1160497"/>
    <lineage>
        <taxon>Eukaryota</taxon>
        <taxon>Fungi</taxon>
        <taxon>Dikarya</taxon>
        <taxon>Ascomycota</taxon>
        <taxon>Pezizomycotina</taxon>
        <taxon>Eurotiomycetes</taxon>
        <taxon>Eurotiomycetidae</taxon>
        <taxon>Eurotiales</taxon>
        <taxon>Aspergillaceae</taxon>
        <taxon>Aspergillus</taxon>
        <taxon>Aspergillus subgen. Aspergillus</taxon>
    </lineage>
</organism>
<dbReference type="EMBL" id="KV878889">
    <property type="protein sequence ID" value="OJJ88820.1"/>
    <property type="molecule type" value="Genomic_DNA"/>
</dbReference>
<keyword evidence="3" id="KW-1185">Reference proteome</keyword>
<gene>
    <name evidence="2" type="ORF">ASPGLDRAFT_42420</name>
</gene>
<accession>A0A1L9VY23</accession>
<protein>
    <submittedName>
        <fullName evidence="2">Uncharacterized protein</fullName>
    </submittedName>
</protein>
<dbReference type="VEuPathDB" id="FungiDB:ASPGLDRAFT_42420"/>
<evidence type="ECO:0000256" key="1">
    <source>
        <dbReference type="SAM" id="Phobius"/>
    </source>
</evidence>
<dbReference type="Proteomes" id="UP000184300">
    <property type="component" value="Unassembled WGS sequence"/>
</dbReference>
<evidence type="ECO:0000313" key="2">
    <source>
        <dbReference type="EMBL" id="OJJ88820.1"/>
    </source>
</evidence>
<reference evidence="3" key="1">
    <citation type="journal article" date="2017" name="Genome Biol.">
        <title>Comparative genomics reveals high biological diversity and specific adaptations in the industrially and medically important fungal genus Aspergillus.</title>
        <authorList>
            <person name="de Vries R.P."/>
            <person name="Riley R."/>
            <person name="Wiebenga A."/>
            <person name="Aguilar-Osorio G."/>
            <person name="Amillis S."/>
            <person name="Uchima C.A."/>
            <person name="Anderluh G."/>
            <person name="Asadollahi M."/>
            <person name="Askin M."/>
            <person name="Barry K."/>
            <person name="Battaglia E."/>
            <person name="Bayram O."/>
            <person name="Benocci T."/>
            <person name="Braus-Stromeyer S.A."/>
            <person name="Caldana C."/>
            <person name="Canovas D."/>
            <person name="Cerqueira G.C."/>
            <person name="Chen F."/>
            <person name="Chen W."/>
            <person name="Choi C."/>
            <person name="Clum A."/>
            <person name="Dos Santos R.A."/>
            <person name="Damasio A.R."/>
            <person name="Diallinas G."/>
            <person name="Emri T."/>
            <person name="Fekete E."/>
            <person name="Flipphi M."/>
            <person name="Freyberg S."/>
            <person name="Gallo A."/>
            <person name="Gournas C."/>
            <person name="Habgood R."/>
            <person name="Hainaut M."/>
            <person name="Harispe M.L."/>
            <person name="Henrissat B."/>
            <person name="Hilden K.S."/>
            <person name="Hope R."/>
            <person name="Hossain A."/>
            <person name="Karabika E."/>
            <person name="Karaffa L."/>
            <person name="Karanyi Z."/>
            <person name="Krasevec N."/>
            <person name="Kuo A."/>
            <person name="Kusch H."/>
            <person name="LaButti K."/>
            <person name="Lagendijk E.L."/>
            <person name="Lapidus A."/>
            <person name="Levasseur A."/>
            <person name="Lindquist E."/>
            <person name="Lipzen A."/>
            <person name="Logrieco A.F."/>
            <person name="MacCabe A."/>
            <person name="Maekelae M.R."/>
            <person name="Malavazi I."/>
            <person name="Melin P."/>
            <person name="Meyer V."/>
            <person name="Mielnichuk N."/>
            <person name="Miskei M."/>
            <person name="Molnar A.P."/>
            <person name="Mule G."/>
            <person name="Ngan C.Y."/>
            <person name="Orejas M."/>
            <person name="Orosz E."/>
            <person name="Ouedraogo J.P."/>
            <person name="Overkamp K.M."/>
            <person name="Park H.-S."/>
            <person name="Perrone G."/>
            <person name="Piumi F."/>
            <person name="Punt P.J."/>
            <person name="Ram A.F."/>
            <person name="Ramon A."/>
            <person name="Rauscher S."/>
            <person name="Record E."/>
            <person name="Riano-Pachon D.M."/>
            <person name="Robert V."/>
            <person name="Roehrig J."/>
            <person name="Ruller R."/>
            <person name="Salamov A."/>
            <person name="Salih N.S."/>
            <person name="Samson R.A."/>
            <person name="Sandor E."/>
            <person name="Sanguinetti M."/>
            <person name="Schuetze T."/>
            <person name="Sepcic K."/>
            <person name="Shelest E."/>
            <person name="Sherlock G."/>
            <person name="Sophianopoulou V."/>
            <person name="Squina F.M."/>
            <person name="Sun H."/>
            <person name="Susca A."/>
            <person name="Todd R.B."/>
            <person name="Tsang A."/>
            <person name="Unkles S.E."/>
            <person name="van de Wiele N."/>
            <person name="van Rossen-Uffink D."/>
            <person name="Oliveira J.V."/>
            <person name="Vesth T.C."/>
            <person name="Visser J."/>
            <person name="Yu J.-H."/>
            <person name="Zhou M."/>
            <person name="Andersen M.R."/>
            <person name="Archer D.B."/>
            <person name="Baker S.E."/>
            <person name="Benoit I."/>
            <person name="Brakhage A.A."/>
            <person name="Braus G.H."/>
            <person name="Fischer R."/>
            <person name="Frisvad J.C."/>
            <person name="Goldman G.H."/>
            <person name="Houbraken J."/>
            <person name="Oakley B."/>
            <person name="Pocsi I."/>
            <person name="Scazzocchio C."/>
            <person name="Seiboth B."/>
            <person name="vanKuyk P.A."/>
            <person name="Wortman J."/>
            <person name="Dyer P.S."/>
            <person name="Grigoriev I.V."/>
        </authorList>
    </citation>
    <scope>NUCLEOTIDE SEQUENCE [LARGE SCALE GENOMIC DNA]</scope>
    <source>
        <strain evidence="3">CBS 516.65</strain>
    </source>
</reference>
<keyword evidence="1" id="KW-0812">Transmembrane</keyword>
<name>A0A1L9VY23_ASPGL</name>
<feature type="transmembrane region" description="Helical" evidence="1">
    <location>
        <begin position="55"/>
        <end position="74"/>
    </location>
</feature>
<proteinExistence type="predicted"/>
<dbReference type="RefSeq" id="XP_022405496.1">
    <property type="nucleotide sequence ID" value="XM_022545600.1"/>
</dbReference>
<sequence>MAMQNSILLQQEIHRLHTSNKHQKEKKMTRAFIQDKGSLTGEEGLQRLRETRKRGHTRAIIIIIIIKILTTSTVQ</sequence>
<keyword evidence="1" id="KW-1133">Transmembrane helix</keyword>
<dbReference type="GeneID" id="34461861"/>
<dbReference type="OrthoDB" id="10592234at2759"/>
<evidence type="ECO:0000313" key="3">
    <source>
        <dbReference type="Proteomes" id="UP000184300"/>
    </source>
</evidence>
<dbReference type="AlphaFoldDB" id="A0A1L9VY23"/>
<keyword evidence="1" id="KW-0472">Membrane</keyword>